<dbReference type="Proteomes" id="UP000790787">
    <property type="component" value="Chromosome 18"/>
</dbReference>
<organism evidence="1 2">
    <name type="scientific">Nicotiana tabacum</name>
    <name type="common">Common tobacco</name>
    <dbReference type="NCBI Taxonomy" id="4097"/>
    <lineage>
        <taxon>Eukaryota</taxon>
        <taxon>Viridiplantae</taxon>
        <taxon>Streptophyta</taxon>
        <taxon>Embryophyta</taxon>
        <taxon>Tracheophyta</taxon>
        <taxon>Spermatophyta</taxon>
        <taxon>Magnoliopsida</taxon>
        <taxon>eudicotyledons</taxon>
        <taxon>Gunneridae</taxon>
        <taxon>Pentapetalae</taxon>
        <taxon>asterids</taxon>
        <taxon>lamiids</taxon>
        <taxon>Solanales</taxon>
        <taxon>Solanaceae</taxon>
        <taxon>Nicotianoideae</taxon>
        <taxon>Nicotianeae</taxon>
        <taxon>Nicotiana</taxon>
    </lineage>
</organism>
<proteinExistence type="predicted"/>
<gene>
    <name evidence="2" type="primary">LOC142172738</name>
</gene>
<dbReference type="RefSeq" id="XP_075092514.1">
    <property type="nucleotide sequence ID" value="XM_075236413.1"/>
</dbReference>
<evidence type="ECO:0000313" key="2">
    <source>
        <dbReference type="RefSeq" id="XP_075092514.1"/>
    </source>
</evidence>
<accession>A0AC58T5R3</accession>
<reference evidence="1" key="1">
    <citation type="journal article" date="2014" name="Nat. Commun.">
        <title>The tobacco genome sequence and its comparison with those of tomato and potato.</title>
        <authorList>
            <person name="Sierro N."/>
            <person name="Battey J.N."/>
            <person name="Ouadi S."/>
            <person name="Bakaher N."/>
            <person name="Bovet L."/>
            <person name="Willig A."/>
            <person name="Goepfert S."/>
            <person name="Peitsch M.C."/>
            <person name="Ivanov N.V."/>
        </authorList>
    </citation>
    <scope>NUCLEOTIDE SEQUENCE [LARGE SCALE GENOMIC DNA]</scope>
</reference>
<protein>
    <submittedName>
        <fullName evidence="2">Uncharacterized protein LOC142172738</fullName>
    </submittedName>
</protein>
<keyword evidence="1" id="KW-1185">Reference proteome</keyword>
<name>A0AC58T5R3_TOBAC</name>
<reference evidence="2" key="2">
    <citation type="submission" date="2025-08" db="UniProtKB">
        <authorList>
            <consortium name="RefSeq"/>
        </authorList>
    </citation>
    <scope>IDENTIFICATION</scope>
    <source>
        <tissue evidence="2">Leaf</tissue>
    </source>
</reference>
<sequence>MFQNITGPKAQFIMWMLLHGRLLTIDILQKWGMTVDTQCALCHNHEETREHLFVNCEYRKNMWRKIMQWMQHECKTTQSWEQHLEWSVQSAKGNTNSAKIFRMVYAEISHAIWIEKNLRIFEKRARERNAIAREVAYICNIRATIDIQRLVHSYIFV</sequence>
<evidence type="ECO:0000313" key="1">
    <source>
        <dbReference type="Proteomes" id="UP000790787"/>
    </source>
</evidence>